<evidence type="ECO:0000313" key="3">
    <source>
        <dbReference type="Proteomes" id="UP000327493"/>
    </source>
</evidence>
<comment type="caution">
    <text evidence="2">The sequence shown here is derived from an EMBL/GenBank/DDBJ whole genome shotgun (WGS) entry which is preliminary data.</text>
</comment>
<feature type="compositionally biased region" description="Basic and acidic residues" evidence="1">
    <location>
        <begin position="201"/>
        <end position="214"/>
    </location>
</feature>
<gene>
    <name evidence="2" type="ORF">FQN60_017845</name>
</gene>
<dbReference type="AlphaFoldDB" id="A0A5J5DGQ0"/>
<protein>
    <submittedName>
        <fullName evidence="2">Uncharacterized protein</fullName>
    </submittedName>
</protein>
<dbReference type="EMBL" id="VOFY01000005">
    <property type="protein sequence ID" value="KAA8592390.1"/>
    <property type="molecule type" value="Genomic_DNA"/>
</dbReference>
<evidence type="ECO:0000313" key="2">
    <source>
        <dbReference type="EMBL" id="KAA8592390.1"/>
    </source>
</evidence>
<dbReference type="Proteomes" id="UP000327493">
    <property type="component" value="Chromosome 5"/>
</dbReference>
<evidence type="ECO:0000256" key="1">
    <source>
        <dbReference type="SAM" id="MobiDB-lite"/>
    </source>
</evidence>
<keyword evidence="3" id="KW-1185">Reference proteome</keyword>
<feature type="region of interest" description="Disordered" evidence="1">
    <location>
        <begin position="201"/>
        <end position="230"/>
    </location>
</feature>
<reference evidence="2 3" key="1">
    <citation type="submission" date="2019-08" db="EMBL/GenBank/DDBJ databases">
        <title>A chromosome-level genome assembly, high-density linkage maps, and genome scans reveal the genomic architecture of hybrid incompatibilities underlying speciation via character displacement in darters (Percidae: Etheostominae).</title>
        <authorList>
            <person name="Moran R.L."/>
            <person name="Catchen J.M."/>
            <person name="Fuller R.C."/>
        </authorList>
    </citation>
    <scope>NUCLEOTIDE SEQUENCE [LARGE SCALE GENOMIC DNA]</scope>
    <source>
        <strain evidence="2">EspeVRDwgs_2016</strain>
        <tissue evidence="2">Muscle</tissue>
    </source>
</reference>
<accession>A0A5J5DGQ0</accession>
<organism evidence="2 3">
    <name type="scientific">Etheostoma spectabile</name>
    <name type="common">orangethroat darter</name>
    <dbReference type="NCBI Taxonomy" id="54343"/>
    <lineage>
        <taxon>Eukaryota</taxon>
        <taxon>Metazoa</taxon>
        <taxon>Chordata</taxon>
        <taxon>Craniata</taxon>
        <taxon>Vertebrata</taxon>
        <taxon>Euteleostomi</taxon>
        <taxon>Actinopterygii</taxon>
        <taxon>Neopterygii</taxon>
        <taxon>Teleostei</taxon>
        <taxon>Neoteleostei</taxon>
        <taxon>Acanthomorphata</taxon>
        <taxon>Eupercaria</taxon>
        <taxon>Perciformes</taxon>
        <taxon>Percoidei</taxon>
        <taxon>Percidae</taxon>
        <taxon>Etheostomatinae</taxon>
        <taxon>Etheostoma</taxon>
    </lineage>
</organism>
<sequence>MAGLAEGVLGPKMAGLVEGVLGSVPQSSGLLLRTEIFQLVTSGNGVDRALPDAGKLPSANPAIYSTRWLIAAENLLHYCAGEHVIAALCWYLQTVLCVRWSASFQLEFTHWALHFLPRPPEKTMEMAPSVSPDHSLGYPTRKWAVESPSPNWSHHRRHTACWDEARHRRATEIVTNLRSRSTFRRELVETTGYRFISFKEKGGKEARSQNDGRNRQIPSAECRAGGGDAG</sequence>
<name>A0A5J5DGQ0_9PERO</name>
<proteinExistence type="predicted"/>